<protein>
    <submittedName>
        <fullName evidence="3">Lipid A biosynthesis-like protein</fullName>
    </submittedName>
</protein>
<feature type="transmembrane region" description="Helical" evidence="1">
    <location>
        <begin position="37"/>
        <end position="55"/>
    </location>
</feature>
<evidence type="ECO:0000313" key="4">
    <source>
        <dbReference type="Proteomes" id="UP000294678"/>
    </source>
</evidence>
<dbReference type="InterPro" id="IPR014546">
    <property type="entry name" value="UCP028440_lipidA_biosyn"/>
</dbReference>
<reference evidence="3 4" key="1">
    <citation type="submission" date="2019-03" db="EMBL/GenBank/DDBJ databases">
        <title>Genomic Encyclopedia of Type Strains, Phase IV (KMG-IV): sequencing the most valuable type-strain genomes for metagenomic binning, comparative biology and taxonomic classification.</title>
        <authorList>
            <person name="Goeker M."/>
        </authorList>
    </citation>
    <scope>NUCLEOTIDE SEQUENCE [LARGE SCALE GENOMIC DNA]</scope>
    <source>
        <strain evidence="3 4">DSM 100055</strain>
    </source>
</reference>
<gene>
    <name evidence="3" type="ORF">EV215_1892</name>
</gene>
<dbReference type="EMBL" id="SOBG01000009">
    <property type="protein sequence ID" value="TDT67887.1"/>
    <property type="molecule type" value="Genomic_DNA"/>
</dbReference>
<dbReference type="GO" id="GO:0009245">
    <property type="term" value="P:lipid A biosynthetic process"/>
    <property type="evidence" value="ECO:0007669"/>
    <property type="project" value="InterPro"/>
</dbReference>
<dbReference type="Gene3D" id="1.20.1280.290">
    <property type="match status" value="1"/>
</dbReference>
<dbReference type="RefSeq" id="WP_208320367.1">
    <property type="nucleotide sequence ID" value="NZ_SOBG01000009.1"/>
</dbReference>
<evidence type="ECO:0000256" key="1">
    <source>
        <dbReference type="SAM" id="Phobius"/>
    </source>
</evidence>
<feature type="transmembrane region" description="Helical" evidence="1">
    <location>
        <begin position="61"/>
        <end position="78"/>
    </location>
</feature>
<proteinExistence type="predicted"/>
<organism evidence="3 4">
    <name type="scientific">Hypnocyclicus thermotrophus</name>
    <dbReference type="NCBI Taxonomy" id="1627895"/>
    <lineage>
        <taxon>Bacteria</taxon>
        <taxon>Fusobacteriati</taxon>
        <taxon>Fusobacteriota</taxon>
        <taxon>Fusobacteriia</taxon>
        <taxon>Fusobacteriales</taxon>
        <taxon>Fusobacteriaceae</taxon>
        <taxon>Hypnocyclicus</taxon>
    </lineage>
</organism>
<dbReference type="Proteomes" id="UP000294678">
    <property type="component" value="Unassembled WGS sequence"/>
</dbReference>
<dbReference type="PIRSF" id="PIRSF028440">
    <property type="entry name" value="UCP_LAB_N"/>
    <property type="match status" value="1"/>
</dbReference>
<comment type="caution">
    <text evidence="3">The sequence shown here is derived from an EMBL/GenBank/DDBJ whole genome shotgun (WGS) entry which is preliminary data.</text>
</comment>
<feature type="transmembrane region" description="Helical" evidence="1">
    <location>
        <begin position="6"/>
        <end position="25"/>
    </location>
</feature>
<dbReference type="SMART" id="SM01259">
    <property type="entry name" value="LAB_N"/>
    <property type="match status" value="1"/>
</dbReference>
<feature type="domain" description="Lipid A biosynthesis N-terminal" evidence="2">
    <location>
        <begin position="8"/>
        <end position="79"/>
    </location>
</feature>
<evidence type="ECO:0000259" key="2">
    <source>
        <dbReference type="SMART" id="SM01259"/>
    </source>
</evidence>
<dbReference type="GO" id="GO:0016020">
    <property type="term" value="C:membrane"/>
    <property type="evidence" value="ECO:0007669"/>
    <property type="project" value="GOC"/>
</dbReference>
<sequence>MNNFWLKIGFLGQFMFTMRFVVQWLVSEKNQKSTIPFAFWIFSILGSLLLLSYAIHKKDPVFILGQSFGIIVYIRNIMLMKKYKNNRK</sequence>
<dbReference type="AlphaFoldDB" id="A0AA46DX84"/>
<keyword evidence="1" id="KW-0812">Transmembrane</keyword>
<keyword evidence="1" id="KW-1133">Transmembrane helix</keyword>
<keyword evidence="1" id="KW-0472">Membrane</keyword>
<dbReference type="GO" id="GO:0008915">
    <property type="term" value="F:lipid-A-disaccharide synthase activity"/>
    <property type="evidence" value="ECO:0007669"/>
    <property type="project" value="InterPro"/>
</dbReference>
<dbReference type="Pfam" id="PF07578">
    <property type="entry name" value="LAB_N"/>
    <property type="match status" value="1"/>
</dbReference>
<evidence type="ECO:0000313" key="3">
    <source>
        <dbReference type="EMBL" id="TDT67887.1"/>
    </source>
</evidence>
<dbReference type="InterPro" id="IPR011499">
    <property type="entry name" value="Lipid_A_biosynth_N"/>
</dbReference>
<name>A0AA46DX84_9FUSO</name>
<accession>A0AA46DX84</accession>
<keyword evidence="4" id="KW-1185">Reference proteome</keyword>